<keyword evidence="1" id="KW-1133">Transmembrane helix</keyword>
<organism evidence="2 3">
    <name type="scientific">Microbacterium mitrae</name>
    <dbReference type="NCBI Taxonomy" id="664640"/>
    <lineage>
        <taxon>Bacteria</taxon>
        <taxon>Bacillati</taxon>
        <taxon>Actinomycetota</taxon>
        <taxon>Actinomycetes</taxon>
        <taxon>Micrococcales</taxon>
        <taxon>Microbacteriaceae</taxon>
        <taxon>Microbacterium</taxon>
    </lineage>
</organism>
<dbReference type="OrthoDB" id="2068492at2"/>
<protein>
    <submittedName>
        <fullName evidence="2">Uncharacterized protein</fullName>
    </submittedName>
</protein>
<dbReference type="Proteomes" id="UP000321196">
    <property type="component" value="Unassembled WGS sequence"/>
</dbReference>
<dbReference type="AlphaFoldDB" id="A0A5C8HM46"/>
<accession>A0A5C8HM46</accession>
<keyword evidence="1" id="KW-0472">Membrane</keyword>
<feature type="transmembrane region" description="Helical" evidence="1">
    <location>
        <begin position="32"/>
        <end position="52"/>
    </location>
</feature>
<keyword evidence="3" id="KW-1185">Reference proteome</keyword>
<name>A0A5C8HM46_9MICO</name>
<reference evidence="2 3" key="1">
    <citation type="submission" date="2019-08" db="EMBL/GenBank/DDBJ databases">
        <authorList>
            <person name="Dong K."/>
        </authorList>
    </citation>
    <scope>NUCLEOTIDE SEQUENCE [LARGE SCALE GENOMIC DNA]</scope>
    <source>
        <strain evidence="2 3">M4-8</strain>
    </source>
</reference>
<feature type="transmembrane region" description="Helical" evidence="1">
    <location>
        <begin position="9"/>
        <end position="26"/>
    </location>
</feature>
<evidence type="ECO:0000313" key="2">
    <source>
        <dbReference type="EMBL" id="TXK04568.1"/>
    </source>
</evidence>
<sequence>MRFEDVSRAVVRVPVVCLIVLALSIVGYGLRWYSLVVVMIALVGIVLAFPAWSGAIVSRLWKCPACGKPLPISFRFGLVLPAEVSHCPSCEHALRTPLETP</sequence>
<dbReference type="EMBL" id="VRSW01000002">
    <property type="protein sequence ID" value="TXK04568.1"/>
    <property type="molecule type" value="Genomic_DNA"/>
</dbReference>
<evidence type="ECO:0000313" key="3">
    <source>
        <dbReference type="Proteomes" id="UP000321196"/>
    </source>
</evidence>
<keyword evidence="1" id="KW-0812">Transmembrane</keyword>
<gene>
    <name evidence="2" type="ORF">FVP60_07755</name>
</gene>
<comment type="caution">
    <text evidence="2">The sequence shown here is derived from an EMBL/GenBank/DDBJ whole genome shotgun (WGS) entry which is preliminary data.</text>
</comment>
<proteinExistence type="predicted"/>
<evidence type="ECO:0000256" key="1">
    <source>
        <dbReference type="SAM" id="Phobius"/>
    </source>
</evidence>
<dbReference type="RefSeq" id="WP_147825703.1">
    <property type="nucleotide sequence ID" value="NZ_BAAARG010000002.1"/>
</dbReference>